<evidence type="ECO:0000256" key="1">
    <source>
        <dbReference type="ARBA" id="ARBA00004123"/>
    </source>
</evidence>
<reference evidence="6 7" key="1">
    <citation type="submission" date="2016-03" db="EMBL/GenBank/DDBJ databases">
        <title>Whole genome sequencing of Grifola frondosa 9006-11.</title>
        <authorList>
            <person name="Min B."/>
            <person name="Park H."/>
            <person name="Kim J.-G."/>
            <person name="Cho H."/>
            <person name="Oh Y.-L."/>
            <person name="Kong W.-S."/>
            <person name="Choi I.-G."/>
        </authorList>
    </citation>
    <scope>NUCLEOTIDE SEQUENCE [LARGE SCALE GENOMIC DNA]</scope>
    <source>
        <strain evidence="6 7">9006-11</strain>
    </source>
</reference>
<dbReference type="OrthoDB" id="342264at2759"/>
<protein>
    <recommendedName>
        <fullName evidence="5">BRCT domain-containing protein</fullName>
    </recommendedName>
</protein>
<dbReference type="GO" id="GO:0005634">
    <property type="term" value="C:nucleus"/>
    <property type="evidence" value="ECO:0007669"/>
    <property type="project" value="UniProtKB-SubCell"/>
</dbReference>
<proteinExistence type="predicted"/>
<feature type="region of interest" description="Disordered" evidence="4">
    <location>
        <begin position="1"/>
        <end position="59"/>
    </location>
</feature>
<dbReference type="Gene3D" id="3.40.50.10190">
    <property type="entry name" value="BRCT domain"/>
    <property type="match status" value="1"/>
</dbReference>
<dbReference type="GO" id="GO:0006974">
    <property type="term" value="P:DNA damage response"/>
    <property type="evidence" value="ECO:0007669"/>
    <property type="project" value="UniProtKB-KW"/>
</dbReference>
<dbReference type="PANTHER" id="PTHR23196">
    <property type="entry name" value="PAX TRANSCRIPTION ACTIVATION DOMAIN INTERACTING PROTEIN"/>
    <property type="match status" value="1"/>
</dbReference>
<keyword evidence="7" id="KW-1185">Reference proteome</keyword>
<dbReference type="AlphaFoldDB" id="A0A1C7MP68"/>
<comment type="caution">
    <text evidence="6">The sequence shown here is derived from an EMBL/GenBank/DDBJ whole genome shotgun (WGS) entry which is preliminary data.</text>
</comment>
<keyword evidence="2" id="KW-0227">DNA damage</keyword>
<evidence type="ECO:0000313" key="6">
    <source>
        <dbReference type="EMBL" id="OBZ78467.1"/>
    </source>
</evidence>
<dbReference type="InterPro" id="IPR001357">
    <property type="entry name" value="BRCT_dom"/>
</dbReference>
<feature type="compositionally biased region" description="Basic and acidic residues" evidence="4">
    <location>
        <begin position="1"/>
        <end position="20"/>
    </location>
</feature>
<keyword evidence="3" id="KW-0539">Nucleus</keyword>
<name>A0A1C7MP68_GRIFR</name>
<gene>
    <name evidence="6" type="ORF">A0H81_01608</name>
</gene>
<evidence type="ECO:0000313" key="7">
    <source>
        <dbReference type="Proteomes" id="UP000092993"/>
    </source>
</evidence>
<accession>A0A1C7MP68</accession>
<dbReference type="EMBL" id="LUGG01000002">
    <property type="protein sequence ID" value="OBZ78467.1"/>
    <property type="molecule type" value="Genomic_DNA"/>
</dbReference>
<dbReference type="PANTHER" id="PTHR23196:SF1">
    <property type="entry name" value="PAX-INTERACTING PROTEIN 1"/>
    <property type="match status" value="1"/>
</dbReference>
<feature type="domain" description="BRCT" evidence="5">
    <location>
        <begin position="47"/>
        <end position="128"/>
    </location>
</feature>
<evidence type="ECO:0000259" key="5">
    <source>
        <dbReference type="Pfam" id="PF16770"/>
    </source>
</evidence>
<sequence length="193" mass="21249">MAKGHPNNDRRGSLKRKLNEESSEDEANETAKGQKSRNMVKIDTEGAAMKASSTRANPKTIKIMTTQALTRMGAKMTSKPAECTHLIAPNLVRTEKFLCAMPVAPFIVTGKWAVMSAAGRQFLPEADYVPADPENEKKFGFKLTDALHRAKTNGEIFTGMTFYMTPKVPIAKLLRNVVSFCFAVPDIPIQSQS</sequence>
<dbReference type="STRING" id="5627.A0A1C7MP68"/>
<dbReference type="Proteomes" id="UP000092993">
    <property type="component" value="Unassembled WGS sequence"/>
</dbReference>
<dbReference type="Pfam" id="PF16770">
    <property type="entry name" value="RTT107_BRCT_5"/>
    <property type="match status" value="1"/>
</dbReference>
<dbReference type="SUPFAM" id="SSF52113">
    <property type="entry name" value="BRCT domain"/>
    <property type="match status" value="1"/>
</dbReference>
<evidence type="ECO:0000256" key="3">
    <source>
        <dbReference type="ARBA" id="ARBA00023242"/>
    </source>
</evidence>
<evidence type="ECO:0000256" key="2">
    <source>
        <dbReference type="ARBA" id="ARBA00022763"/>
    </source>
</evidence>
<dbReference type="InterPro" id="IPR036420">
    <property type="entry name" value="BRCT_dom_sf"/>
</dbReference>
<dbReference type="CDD" id="cd17743">
    <property type="entry name" value="BRCT_BRC1_like_rpt5"/>
    <property type="match status" value="1"/>
</dbReference>
<evidence type="ECO:0000256" key="4">
    <source>
        <dbReference type="SAM" id="MobiDB-lite"/>
    </source>
</evidence>
<dbReference type="InterPro" id="IPR051579">
    <property type="entry name" value="DDR_Transcriptional_Reg"/>
</dbReference>
<comment type="subcellular location">
    <subcellularLocation>
        <location evidence="1">Nucleus</location>
    </subcellularLocation>
</comment>
<organism evidence="6 7">
    <name type="scientific">Grifola frondosa</name>
    <name type="common">Maitake</name>
    <name type="synonym">Polyporus frondosus</name>
    <dbReference type="NCBI Taxonomy" id="5627"/>
    <lineage>
        <taxon>Eukaryota</taxon>
        <taxon>Fungi</taxon>
        <taxon>Dikarya</taxon>
        <taxon>Basidiomycota</taxon>
        <taxon>Agaricomycotina</taxon>
        <taxon>Agaricomycetes</taxon>
        <taxon>Polyporales</taxon>
        <taxon>Grifolaceae</taxon>
        <taxon>Grifola</taxon>
    </lineage>
</organism>